<keyword evidence="8" id="KW-1185">Reference proteome</keyword>
<evidence type="ECO:0000256" key="4">
    <source>
        <dbReference type="PIRSR" id="PIRSR000331-2"/>
    </source>
</evidence>
<dbReference type="SUPFAM" id="SSF56645">
    <property type="entry name" value="Acyl-CoA dehydrogenase NM domain-like"/>
    <property type="match status" value="1"/>
</dbReference>
<sequence>MPARNGASYIDSLKQMNPSVYLDGKVDSVIDHPAFAGVIRSYADLYDMQEGEKQDVLTFEENGSRYATSFLVPKSADDLVRRRSAAREWAEYSGGMLGRTGDYLNAALTALSQARDWFAEADEQFAINIENYVRWAKESDVLLTATVGSPQTNRAVSAAEQGGGETTLRVVAQDDSGITVSGARMVATNAPIANEILVMPQTVLRTGVDDKPYSFAFAVPSDIEGLRLLARRPLAYGNSEFDEPLASRFEEIDAICVFDNVLVPWDRVFLLGHPAKSNAMLTDTGATALMAHQSVTRTTVKTEFFAGLLVEMAETIGIDRYGHIQDDIAQAIMAATMGRSALRAAEVDGKINEYGFFQPDMAPLAAIRTWFPRYFQTLPETIRKFGASGLTALPYESDMSGEIAGDASRYLQSKTLPGRDRVHLFNMGFDAAVSSFAGRQGLYEYYFHGDPLRMASAYLASTDTSDYRDLVERMLKRTREF</sequence>
<dbReference type="Proteomes" id="UP000280344">
    <property type="component" value="Chromosome"/>
</dbReference>
<dbReference type="SUPFAM" id="SSF47203">
    <property type="entry name" value="Acyl-CoA dehydrogenase C-terminal domain-like"/>
    <property type="match status" value="1"/>
</dbReference>
<feature type="domain" description="HpaB/PvcC/4-BUDH C-terminal" evidence="5">
    <location>
        <begin position="278"/>
        <end position="475"/>
    </location>
</feature>
<keyword evidence="7" id="KW-0503">Monooxygenase</keyword>
<dbReference type="EC" id="1.14.14.9" evidence="7"/>
<dbReference type="OrthoDB" id="9785230at2"/>
<dbReference type="InterPro" id="IPR024674">
    <property type="entry name" value="HpaB/PvcC/4-BUDH_N"/>
</dbReference>
<feature type="binding site" evidence="4">
    <location>
        <position position="188"/>
    </location>
    <ligand>
        <name>FAD</name>
        <dbReference type="ChEBI" id="CHEBI:57692"/>
    </ligand>
</feature>
<dbReference type="InterPro" id="IPR012687">
    <property type="entry name" value="HpaB_Deino-type"/>
</dbReference>
<evidence type="ECO:0000256" key="1">
    <source>
        <dbReference type="ARBA" id="ARBA00022630"/>
    </source>
</evidence>
<feature type="binding site" evidence="4">
    <location>
        <begin position="450"/>
        <end position="453"/>
    </location>
    <ligand>
        <name>FAD</name>
        <dbReference type="ChEBI" id="CHEBI:57692"/>
    </ligand>
</feature>
<keyword evidence="3 7" id="KW-0560">Oxidoreductase</keyword>
<dbReference type="NCBIfam" id="TIGR02309">
    <property type="entry name" value="HpaB-1"/>
    <property type="match status" value="1"/>
</dbReference>
<evidence type="ECO:0000256" key="3">
    <source>
        <dbReference type="ARBA" id="ARBA00023002"/>
    </source>
</evidence>
<evidence type="ECO:0000259" key="5">
    <source>
        <dbReference type="Pfam" id="PF03241"/>
    </source>
</evidence>
<dbReference type="RefSeq" id="WP_126703787.1">
    <property type="nucleotide sequence ID" value="NZ_CP034593.1"/>
</dbReference>
<dbReference type="GO" id="GO:0016627">
    <property type="term" value="F:oxidoreductase activity, acting on the CH-CH group of donors"/>
    <property type="evidence" value="ECO:0007669"/>
    <property type="project" value="InterPro"/>
</dbReference>
<feature type="domain" description="HpaB/PvcC/4-BUDH N-terminal" evidence="6">
    <location>
        <begin position="6"/>
        <end position="270"/>
    </location>
</feature>
<proteinExistence type="predicted"/>
<dbReference type="Pfam" id="PF11794">
    <property type="entry name" value="HpaB_N"/>
    <property type="match status" value="1"/>
</dbReference>
<evidence type="ECO:0000313" key="7">
    <source>
        <dbReference type="EMBL" id="AZQ76982.1"/>
    </source>
</evidence>
<dbReference type="KEGG" id="flh:EJ997_06155"/>
<dbReference type="PIRSF" id="PIRSF000331">
    <property type="entry name" value="HpaA_HpaB"/>
    <property type="match status" value="1"/>
</dbReference>
<dbReference type="AlphaFoldDB" id="A0A3Q9G6N2"/>
<evidence type="ECO:0000256" key="2">
    <source>
        <dbReference type="ARBA" id="ARBA00022827"/>
    </source>
</evidence>
<feature type="binding site" evidence="4">
    <location>
        <begin position="151"/>
        <end position="154"/>
    </location>
    <ligand>
        <name>FAD</name>
        <dbReference type="ChEBI" id="CHEBI:57692"/>
    </ligand>
</feature>
<dbReference type="InterPro" id="IPR036250">
    <property type="entry name" value="AcylCo_DH-like_C"/>
</dbReference>
<accession>A0A3Q9G6N2</accession>
<dbReference type="Pfam" id="PF03241">
    <property type="entry name" value="HpaB"/>
    <property type="match status" value="1"/>
</dbReference>
<dbReference type="GO" id="GO:0052881">
    <property type="term" value="F:4-hydroxyphenylacetate 3-monooxygenase activity"/>
    <property type="evidence" value="ECO:0007669"/>
    <property type="project" value="UniProtKB-EC"/>
</dbReference>
<dbReference type="Gene3D" id="1.10.3140.10">
    <property type="entry name" value="4-hydroxybutyryl-coa dehydratase, domain 1"/>
    <property type="match status" value="1"/>
</dbReference>
<name>A0A3Q9G6N2_9ACTO</name>
<dbReference type="InterPro" id="IPR046373">
    <property type="entry name" value="Acyl-CoA_Oxase/DH_mid-dom_sf"/>
</dbReference>
<dbReference type="PANTHER" id="PTHR36117">
    <property type="entry name" value="4-HYDROXYPHENYLACETATE 3-MONOOXYGENASE-RELATED"/>
    <property type="match status" value="1"/>
</dbReference>
<protein>
    <submittedName>
        <fullName evidence="7">4-hydroxyphenylacetate 3-monooxygenase, oxygenase component</fullName>
        <ecNumber evidence="7">1.14.14.9</ecNumber>
    </submittedName>
</protein>
<evidence type="ECO:0000259" key="6">
    <source>
        <dbReference type="Pfam" id="PF11794"/>
    </source>
</evidence>
<dbReference type="GO" id="GO:0010124">
    <property type="term" value="P:phenylacetate catabolic process"/>
    <property type="evidence" value="ECO:0007669"/>
    <property type="project" value="InterPro"/>
</dbReference>
<dbReference type="InterPro" id="IPR004925">
    <property type="entry name" value="HpaB/PvcC/4-BUDH"/>
</dbReference>
<dbReference type="Gene3D" id="2.40.110.10">
    <property type="entry name" value="Butyryl-CoA Dehydrogenase, subunit A, domain 2"/>
    <property type="match status" value="1"/>
</dbReference>
<dbReference type="EMBL" id="CP034593">
    <property type="protein sequence ID" value="AZQ76982.1"/>
    <property type="molecule type" value="Genomic_DNA"/>
</dbReference>
<dbReference type="InterPro" id="IPR024719">
    <property type="entry name" value="HpaB/PvcC/4-BUDH_C"/>
</dbReference>
<gene>
    <name evidence="7" type="primary">hpaB</name>
    <name evidence="7" type="ORF">EJ997_06155</name>
</gene>
<keyword evidence="2 4" id="KW-0274">FAD</keyword>
<reference evidence="7 8" key="1">
    <citation type="submission" date="2018-12" db="EMBL/GenBank/DDBJ databases">
        <title>Complete genome sequence of Flaviflexus sp. H23T48.</title>
        <authorList>
            <person name="Bae J.-W."/>
            <person name="Lee J.-Y."/>
        </authorList>
    </citation>
    <scope>NUCLEOTIDE SEQUENCE [LARGE SCALE GENOMIC DNA]</scope>
    <source>
        <strain evidence="7 8">H23T48</strain>
    </source>
</reference>
<keyword evidence="1" id="KW-0285">Flavoprotein</keyword>
<organism evidence="7 8">
    <name type="scientific">Flaviflexus ciconiae</name>
    <dbReference type="NCBI Taxonomy" id="2496867"/>
    <lineage>
        <taxon>Bacteria</taxon>
        <taxon>Bacillati</taxon>
        <taxon>Actinomycetota</taxon>
        <taxon>Actinomycetes</taxon>
        <taxon>Actinomycetales</taxon>
        <taxon>Actinomycetaceae</taxon>
        <taxon>Flaviflexus</taxon>
    </lineage>
</organism>
<dbReference type="GO" id="GO:0050660">
    <property type="term" value="F:flavin adenine dinucleotide binding"/>
    <property type="evidence" value="ECO:0007669"/>
    <property type="project" value="InterPro"/>
</dbReference>
<dbReference type="Gene3D" id="1.20.140.10">
    <property type="entry name" value="Butyryl-CoA Dehydrogenase, subunit A, domain 3"/>
    <property type="match status" value="1"/>
</dbReference>
<dbReference type="InterPro" id="IPR009100">
    <property type="entry name" value="AcylCoA_DH/oxidase_NM_dom_sf"/>
</dbReference>
<evidence type="ECO:0000313" key="8">
    <source>
        <dbReference type="Proteomes" id="UP000280344"/>
    </source>
</evidence>
<dbReference type="PANTHER" id="PTHR36117:SF3">
    <property type="entry name" value="4-HYDROXYPHENYLACETATE 3-MONOOXYGENASE-RELATED"/>
    <property type="match status" value="1"/>
</dbReference>